<organism evidence="1 2">
    <name type="scientific">Coniophora puteana (strain RWD-64-598)</name>
    <name type="common">Brown rot fungus</name>
    <dbReference type="NCBI Taxonomy" id="741705"/>
    <lineage>
        <taxon>Eukaryota</taxon>
        <taxon>Fungi</taxon>
        <taxon>Dikarya</taxon>
        <taxon>Basidiomycota</taxon>
        <taxon>Agaricomycotina</taxon>
        <taxon>Agaricomycetes</taxon>
        <taxon>Agaricomycetidae</taxon>
        <taxon>Boletales</taxon>
        <taxon>Coniophorineae</taxon>
        <taxon>Coniophoraceae</taxon>
        <taxon>Coniophora</taxon>
    </lineage>
</organism>
<dbReference type="AlphaFoldDB" id="A0A5M3M9S9"/>
<keyword evidence="2" id="KW-1185">Reference proteome</keyword>
<gene>
    <name evidence="1" type="ORF">CONPUDRAFT_77222</name>
</gene>
<name>A0A5M3M9S9_CONPW</name>
<protein>
    <submittedName>
        <fullName evidence="1">Uncharacterized protein</fullName>
    </submittedName>
</protein>
<sequence>MYGVSLLYGRHRTCGILMDMDERLGVEDVWRCKEFLYLPERERGSGAAVLRFDPFHPSAASESERAREAVPAEHTFGIFWERHGAAQVQGTSSPLETFVLVRDTCDCNFKTSSGAGLKRLVKPSAGFEMKHNSDSGTGRALAKWQRA</sequence>
<comment type="caution">
    <text evidence="1">The sequence shown here is derived from an EMBL/GenBank/DDBJ whole genome shotgun (WGS) entry which is preliminary data.</text>
</comment>
<proteinExistence type="predicted"/>
<evidence type="ECO:0000313" key="2">
    <source>
        <dbReference type="Proteomes" id="UP000053558"/>
    </source>
</evidence>
<dbReference type="KEGG" id="cput:CONPUDRAFT_77222"/>
<reference evidence="2" key="1">
    <citation type="journal article" date="2012" name="Science">
        <title>The Paleozoic origin of enzymatic lignin decomposition reconstructed from 31 fungal genomes.</title>
        <authorList>
            <person name="Floudas D."/>
            <person name="Binder M."/>
            <person name="Riley R."/>
            <person name="Barry K."/>
            <person name="Blanchette R.A."/>
            <person name="Henrissat B."/>
            <person name="Martinez A.T."/>
            <person name="Otillar R."/>
            <person name="Spatafora J.W."/>
            <person name="Yadav J.S."/>
            <person name="Aerts A."/>
            <person name="Benoit I."/>
            <person name="Boyd A."/>
            <person name="Carlson A."/>
            <person name="Copeland A."/>
            <person name="Coutinho P.M."/>
            <person name="de Vries R.P."/>
            <person name="Ferreira P."/>
            <person name="Findley K."/>
            <person name="Foster B."/>
            <person name="Gaskell J."/>
            <person name="Glotzer D."/>
            <person name="Gorecki P."/>
            <person name="Heitman J."/>
            <person name="Hesse C."/>
            <person name="Hori C."/>
            <person name="Igarashi K."/>
            <person name="Jurgens J.A."/>
            <person name="Kallen N."/>
            <person name="Kersten P."/>
            <person name="Kohler A."/>
            <person name="Kuees U."/>
            <person name="Kumar T.K.A."/>
            <person name="Kuo A."/>
            <person name="LaButti K."/>
            <person name="Larrondo L.F."/>
            <person name="Lindquist E."/>
            <person name="Ling A."/>
            <person name="Lombard V."/>
            <person name="Lucas S."/>
            <person name="Lundell T."/>
            <person name="Martin R."/>
            <person name="McLaughlin D.J."/>
            <person name="Morgenstern I."/>
            <person name="Morin E."/>
            <person name="Murat C."/>
            <person name="Nagy L.G."/>
            <person name="Nolan M."/>
            <person name="Ohm R.A."/>
            <person name="Patyshakuliyeva A."/>
            <person name="Rokas A."/>
            <person name="Ruiz-Duenas F.J."/>
            <person name="Sabat G."/>
            <person name="Salamov A."/>
            <person name="Samejima M."/>
            <person name="Schmutz J."/>
            <person name="Slot J.C."/>
            <person name="St John F."/>
            <person name="Stenlid J."/>
            <person name="Sun H."/>
            <person name="Sun S."/>
            <person name="Syed K."/>
            <person name="Tsang A."/>
            <person name="Wiebenga A."/>
            <person name="Young D."/>
            <person name="Pisabarro A."/>
            <person name="Eastwood D.C."/>
            <person name="Martin F."/>
            <person name="Cullen D."/>
            <person name="Grigoriev I.V."/>
            <person name="Hibbett D.S."/>
        </authorList>
    </citation>
    <scope>NUCLEOTIDE SEQUENCE [LARGE SCALE GENOMIC DNA]</scope>
    <source>
        <strain evidence="2">RWD-64-598 SS2</strain>
    </source>
</reference>
<dbReference type="EMBL" id="JH711588">
    <property type="protein sequence ID" value="EIW75550.1"/>
    <property type="molecule type" value="Genomic_DNA"/>
</dbReference>
<dbReference type="GeneID" id="19209593"/>
<dbReference type="RefSeq" id="XP_007774257.1">
    <property type="nucleotide sequence ID" value="XM_007776067.1"/>
</dbReference>
<evidence type="ECO:0000313" key="1">
    <source>
        <dbReference type="EMBL" id="EIW75550.1"/>
    </source>
</evidence>
<accession>A0A5M3M9S9</accession>
<dbReference type="Proteomes" id="UP000053558">
    <property type="component" value="Unassembled WGS sequence"/>
</dbReference>